<keyword evidence="2" id="KW-1185">Reference proteome</keyword>
<reference evidence="1 2" key="1">
    <citation type="submission" date="2021-11" db="EMBL/GenBank/DDBJ databases">
        <title>Genome sequence.</title>
        <authorList>
            <person name="Sun Q."/>
        </authorList>
    </citation>
    <scope>NUCLEOTIDE SEQUENCE [LARGE SCALE GENOMIC DNA]</scope>
    <source>
        <strain evidence="1 2">KCTC 12005</strain>
    </source>
</reference>
<sequence>MFHFVKDTKKISRYFISPGVCEQPDGKFQSAVSLKSGQGSIAQDTIYIFSSVFETAKEAVDHARLQGINLAHSK</sequence>
<dbReference type="AlphaFoldDB" id="A0AAW4XZ38"/>
<evidence type="ECO:0000313" key="1">
    <source>
        <dbReference type="EMBL" id="MCD2166114.1"/>
    </source>
</evidence>
<evidence type="ECO:0000313" key="2">
    <source>
        <dbReference type="Proteomes" id="UP001199260"/>
    </source>
</evidence>
<proteinExistence type="predicted"/>
<name>A0AAW4XZ38_9BURK</name>
<accession>A0AAW4XZ38</accession>
<dbReference type="Proteomes" id="UP001199260">
    <property type="component" value="Unassembled WGS sequence"/>
</dbReference>
<organism evidence="1 2">
    <name type="scientific">Comamonas koreensis</name>
    <dbReference type="NCBI Taxonomy" id="160825"/>
    <lineage>
        <taxon>Bacteria</taxon>
        <taxon>Pseudomonadati</taxon>
        <taxon>Pseudomonadota</taxon>
        <taxon>Betaproteobacteria</taxon>
        <taxon>Burkholderiales</taxon>
        <taxon>Comamonadaceae</taxon>
        <taxon>Comamonas</taxon>
    </lineage>
</organism>
<dbReference type="RefSeq" id="WP_230775608.1">
    <property type="nucleotide sequence ID" value="NZ_JAJNCT010000014.1"/>
</dbReference>
<dbReference type="EMBL" id="JAJNCT010000014">
    <property type="protein sequence ID" value="MCD2166114.1"/>
    <property type="molecule type" value="Genomic_DNA"/>
</dbReference>
<protein>
    <submittedName>
        <fullName evidence="1">Uncharacterized protein</fullName>
    </submittedName>
</protein>
<gene>
    <name evidence="1" type="ORF">LPW39_13355</name>
</gene>
<comment type="caution">
    <text evidence="1">The sequence shown here is derived from an EMBL/GenBank/DDBJ whole genome shotgun (WGS) entry which is preliminary data.</text>
</comment>